<evidence type="ECO:0000256" key="6">
    <source>
        <dbReference type="ARBA" id="ARBA00034617"/>
    </source>
</evidence>
<dbReference type="GO" id="GO:0005524">
    <property type="term" value="F:ATP binding"/>
    <property type="evidence" value="ECO:0007669"/>
    <property type="project" value="UniProtKB-UniRule"/>
</dbReference>
<feature type="binding site" evidence="9">
    <location>
        <begin position="246"/>
        <end position="253"/>
    </location>
    <ligand>
        <name>ATP</name>
        <dbReference type="ChEBI" id="CHEBI:30616"/>
    </ligand>
</feature>
<dbReference type="PROSITE" id="PS51198">
    <property type="entry name" value="UVRD_HELICASE_ATP_BIND"/>
    <property type="match status" value="1"/>
</dbReference>
<keyword evidence="3 9" id="KW-0347">Helicase</keyword>
<dbReference type="STRING" id="317619.GCA_000332315_04048"/>
<evidence type="ECO:0000259" key="10">
    <source>
        <dbReference type="PROSITE" id="PS51198"/>
    </source>
</evidence>
<dbReference type="EC" id="5.6.2.4" evidence="7"/>
<comment type="caution">
    <text evidence="11">The sequence shown here is derived from an EMBL/GenBank/DDBJ whole genome shotgun (WGS) entry which is preliminary data.</text>
</comment>
<keyword evidence="4 9" id="KW-0067">ATP-binding</keyword>
<dbReference type="OrthoDB" id="9787585at2"/>
<dbReference type="GO" id="GO:0043138">
    <property type="term" value="F:3'-5' DNA helicase activity"/>
    <property type="evidence" value="ECO:0007669"/>
    <property type="project" value="UniProtKB-EC"/>
</dbReference>
<proteinExistence type="predicted"/>
<evidence type="ECO:0000256" key="1">
    <source>
        <dbReference type="ARBA" id="ARBA00022741"/>
    </source>
</evidence>
<dbReference type="Gene3D" id="3.40.50.300">
    <property type="entry name" value="P-loop containing nucleotide triphosphate hydrolases"/>
    <property type="match status" value="2"/>
</dbReference>
<evidence type="ECO:0000256" key="2">
    <source>
        <dbReference type="ARBA" id="ARBA00022801"/>
    </source>
</evidence>
<keyword evidence="5" id="KW-0413">Isomerase</keyword>
<keyword evidence="12" id="KW-1185">Reference proteome</keyword>
<dbReference type="PANTHER" id="PTHR11070">
    <property type="entry name" value="UVRD / RECB / PCRA DNA HELICASE FAMILY MEMBER"/>
    <property type="match status" value="1"/>
</dbReference>
<dbReference type="EMBL" id="AJTX02000002">
    <property type="protein sequence ID" value="KKJ01462.1"/>
    <property type="molecule type" value="Genomic_DNA"/>
</dbReference>
<comment type="catalytic activity">
    <reaction evidence="6">
        <text>Couples ATP hydrolysis with the unwinding of duplex DNA by translocating in the 3'-5' direction.</text>
        <dbReference type="EC" id="5.6.2.4"/>
    </reaction>
</comment>
<name>A0A0M2Q4F8_PROHO</name>
<dbReference type="Pfam" id="PF00580">
    <property type="entry name" value="UvrD-helicase"/>
    <property type="match status" value="1"/>
</dbReference>
<evidence type="ECO:0000256" key="7">
    <source>
        <dbReference type="ARBA" id="ARBA00034808"/>
    </source>
</evidence>
<dbReference type="InterPro" id="IPR035093">
    <property type="entry name" value="RelE/ParE_toxin_dom_sf"/>
</dbReference>
<dbReference type="InterPro" id="IPR014017">
    <property type="entry name" value="DNA_helicase_UvrD-like_C"/>
</dbReference>
<dbReference type="RefSeq" id="WP_017714192.1">
    <property type="nucleotide sequence ID" value="NZ_KB235941.1"/>
</dbReference>
<protein>
    <recommendedName>
        <fullName evidence="7">DNA 3'-5' helicase</fullName>
        <ecNumber evidence="7">5.6.2.4</ecNumber>
    </recommendedName>
</protein>
<dbReference type="InterPro" id="IPR000212">
    <property type="entry name" value="DNA_helicase_UvrD/REP"/>
</dbReference>
<keyword evidence="2 9" id="KW-0378">Hydrolase</keyword>
<dbReference type="InterPro" id="IPR014016">
    <property type="entry name" value="UvrD-like_ATP-bd"/>
</dbReference>
<dbReference type="Proteomes" id="UP000034681">
    <property type="component" value="Unassembled WGS sequence"/>
</dbReference>
<evidence type="ECO:0000256" key="5">
    <source>
        <dbReference type="ARBA" id="ARBA00023235"/>
    </source>
</evidence>
<evidence type="ECO:0000256" key="3">
    <source>
        <dbReference type="ARBA" id="ARBA00022806"/>
    </source>
</evidence>
<dbReference type="GO" id="GO:0005829">
    <property type="term" value="C:cytosol"/>
    <property type="evidence" value="ECO:0007669"/>
    <property type="project" value="TreeGrafter"/>
</dbReference>
<dbReference type="Pfam" id="PF13361">
    <property type="entry name" value="UvrD_C"/>
    <property type="match status" value="1"/>
</dbReference>
<evidence type="ECO:0000256" key="9">
    <source>
        <dbReference type="PROSITE-ProRule" id="PRU00560"/>
    </source>
</evidence>
<dbReference type="SUPFAM" id="SSF52540">
    <property type="entry name" value="P-loop containing nucleoside triphosphate hydrolases"/>
    <property type="match status" value="1"/>
</dbReference>
<dbReference type="InterPro" id="IPR027417">
    <property type="entry name" value="P-loop_NTPase"/>
</dbReference>
<accession>A0A0M2Q4F8</accession>
<comment type="catalytic activity">
    <reaction evidence="8">
        <text>ATP + H2O = ADP + phosphate + H(+)</text>
        <dbReference type="Rhea" id="RHEA:13065"/>
        <dbReference type="ChEBI" id="CHEBI:15377"/>
        <dbReference type="ChEBI" id="CHEBI:15378"/>
        <dbReference type="ChEBI" id="CHEBI:30616"/>
        <dbReference type="ChEBI" id="CHEBI:43474"/>
        <dbReference type="ChEBI" id="CHEBI:456216"/>
        <dbReference type="EC" id="5.6.2.4"/>
    </reaction>
</comment>
<feature type="domain" description="UvrD-like helicase ATP-binding" evidence="10">
    <location>
        <begin position="225"/>
        <end position="533"/>
    </location>
</feature>
<dbReference type="GO" id="GO:0000725">
    <property type="term" value="P:recombinational repair"/>
    <property type="evidence" value="ECO:0007669"/>
    <property type="project" value="TreeGrafter"/>
</dbReference>
<organism evidence="11 12">
    <name type="scientific">Prochlorothrix hollandica PCC 9006 = CALU 1027</name>
    <dbReference type="NCBI Taxonomy" id="317619"/>
    <lineage>
        <taxon>Bacteria</taxon>
        <taxon>Bacillati</taxon>
        <taxon>Cyanobacteriota</taxon>
        <taxon>Cyanophyceae</taxon>
        <taxon>Prochlorotrichales</taxon>
        <taxon>Prochlorotrichaceae</taxon>
        <taxon>Prochlorothrix</taxon>
    </lineage>
</organism>
<evidence type="ECO:0000256" key="8">
    <source>
        <dbReference type="ARBA" id="ARBA00048988"/>
    </source>
</evidence>
<reference evidence="11" key="1">
    <citation type="submission" date="2012-04" db="EMBL/GenBank/DDBJ databases">
        <authorList>
            <person name="Borisov I.G."/>
            <person name="Ivanikova N.V."/>
            <person name="Pinevich A.V."/>
        </authorList>
    </citation>
    <scope>NUCLEOTIDE SEQUENCE</scope>
    <source>
        <strain evidence="11">CALU 1027</strain>
    </source>
</reference>
<keyword evidence="1 9" id="KW-0547">Nucleotide-binding</keyword>
<dbReference type="PANTHER" id="PTHR11070:SF45">
    <property type="entry name" value="DNA 3'-5' HELICASE"/>
    <property type="match status" value="1"/>
</dbReference>
<gene>
    <name evidence="11" type="ORF">PROH_03840</name>
</gene>
<dbReference type="GO" id="GO:0003677">
    <property type="term" value="F:DNA binding"/>
    <property type="evidence" value="ECO:0007669"/>
    <property type="project" value="InterPro"/>
</dbReference>
<dbReference type="GO" id="GO:0016887">
    <property type="term" value="F:ATP hydrolysis activity"/>
    <property type="evidence" value="ECO:0007669"/>
    <property type="project" value="RHEA"/>
</dbReference>
<evidence type="ECO:0000256" key="4">
    <source>
        <dbReference type="ARBA" id="ARBA00022840"/>
    </source>
</evidence>
<sequence>MQFRIADTFTSSLANLTAQEQKAVKTTAFDLQVDGTRPGLRFHKLEKYKDPNFCSVSVNMDLRLIVHKTDNSLLLCYVGHHEPAYAWAERRKIATHPTTGAAQLVEVRETVEEVVVQQTVTRNPLLFDRMPEADLLSYGVPLEWVPDVFQATEDTLLDIAEHLPQEAAEALLALATGGKPPIALILEPSLDPFKHPDAQRRFRTMGSRTDLQIALDYPWEKWTVFLHPTQRDFVERPYSGPARISGSAGTGKTIVALHRAVHLARLHPQAQILITTFSPALANALKVKLSRLLGIPLPEQISNPDNPLLPQLGEFITENDPPLAGRIKVYAIQDLARQIYAQSHGEPTLATDQQLRSLLINTLESSQFKPEFLWSEWKEVVDPWFLRTWEDYRDVKRLGRKTRLSASKREILWSIFQQVWQKLGEQGLTTESQLFHDAIASIQNNSPFDYAIADEAQDLDVPQLRFLAALGRQHKDGLFFTGDLGQRIFQQPFSWKSVGVSIQGRSHTLNINYRTSHQIRQKADILLPGYLSDVDGNQEDRRNTISLFTGPMPTIKVLEDAEEEQEMVARWLQQQLQGGVNPEEIGVFVRSTAELPRAARAVKAAGSTPSILDQRMMPEPDAISVSTMHLAKGLEFRSVAVMACDYEVIPLASRMEAIADESDLEEVYNTERHLLYVACTRARDELLITGVDPISEFVEDLL</sequence>
<evidence type="ECO:0000313" key="12">
    <source>
        <dbReference type="Proteomes" id="UP000034681"/>
    </source>
</evidence>
<dbReference type="AlphaFoldDB" id="A0A0M2Q4F8"/>
<dbReference type="eggNOG" id="COG0210">
    <property type="taxonomic scope" value="Bacteria"/>
</dbReference>
<evidence type="ECO:0000313" key="11">
    <source>
        <dbReference type="EMBL" id="KKJ01462.1"/>
    </source>
</evidence>
<dbReference type="SUPFAM" id="SSF143011">
    <property type="entry name" value="RelE-like"/>
    <property type="match status" value="1"/>
</dbReference>